<feature type="region of interest" description="Disordered" evidence="1">
    <location>
        <begin position="1814"/>
        <end position="1843"/>
    </location>
</feature>
<dbReference type="PROSITE" id="PS50994">
    <property type="entry name" value="INTEGRASE"/>
    <property type="match status" value="1"/>
</dbReference>
<keyword evidence="2" id="KW-0812">Transmembrane</keyword>
<dbReference type="PANTHER" id="PTHR47331:SF4">
    <property type="entry name" value="PEPTIDASE S1 DOMAIN-CONTAINING PROTEIN"/>
    <property type="match status" value="1"/>
</dbReference>
<dbReference type="InterPro" id="IPR008042">
    <property type="entry name" value="Retrotrans_Pao"/>
</dbReference>
<accession>A0A6V7V9Q1</accession>
<dbReference type="EMBL" id="CAJEWN010000188">
    <property type="protein sequence ID" value="CAD2171703.1"/>
    <property type="molecule type" value="Genomic_DNA"/>
</dbReference>
<keyword evidence="2" id="KW-0472">Membrane</keyword>
<dbReference type="PANTHER" id="PTHR47331">
    <property type="entry name" value="PHD-TYPE DOMAIN-CONTAINING PROTEIN"/>
    <property type="match status" value="1"/>
</dbReference>
<dbReference type="Pfam" id="PF03564">
    <property type="entry name" value="DUF1759"/>
    <property type="match status" value="1"/>
</dbReference>
<dbReference type="InterPro" id="IPR036397">
    <property type="entry name" value="RNaseH_sf"/>
</dbReference>
<sequence>MSGTIRQAMTPAITRLREHFDEIRPVLDAQERTAEGIEMLRTRLVKVRRIVNRLEEKANQWQDYIRGLPVNERQAEEQVLANFAPLEHHYAEWIENAHELIADIEIVLAESEDGSTQSDLSEELGVGQNRMNQSRRPQVFVNEGQTPLNENFVRRNEYNIPTHLPRTRLAEFYGDPLVWPEFWQSFSRTVDSLEMDPGLKAHYLIQCLRGKAKRAVLGYRPIAEHYEPLKDALKRQFGNERAIRDTLHAELISLPMANESVYSLRSYVEEVERICRSLTAMGRVEDESIVMMAIKNKLPKNIILELLKKEKETKATWNVDELRKGLEEIVTLREEVQRCAQTFSKSVNYSQQRFGNNWNNNRGFNQNQVNFRKENFDRVFAVHSGDGKAKNTKKFEIFCYFCHGNHHAEKCEIIKATFLRTKILSEQNRCLLCLRKGHTVESCVSRINCNICKERHNKLVCPKLYKNGENKKDFRKGEQVNHLETSENLLTIVEKPKEFEEEIKKQIKKNEGVNVNQLRENILKIEDNGEGNVVLMKADLMLKERNNKINVKCFFDSGATVNFLCNEIVEKLKLKKLKRTELGVVPFFQKRANKAENFVLFFKVLLDNGNFEEIIVYSINKNMMPRFKCADLRTNEIVCANIVPDMLIGMKHFWRFFKRIEPLSDYLFKVETTVGPIICGEISGERFKKLNKKENLCTILSSNTLENEELNNYWSLETIGVKDDPVCKDDKVALDLFNSAIRRNENGSYIVKWPWKIERDSLPSNFSLAYKRFLNLMDKLKKNPDLLDKYEEIINNDLERGVIEKAERKKGEIEHFLPHHPVINTKKVRIVYDASAKMREGKSLNECLYRGPIIMPDLAGLLIRFRVPKIAMWADIEKAFHTLELEEEDREVTKFIWVKSTKKPISTQNIQYLRFVKVPFGVISSPFLLSATVRHHLKKCDDPVAKIAKENSYVDNIFIGVESANEAWLAYKRLKEIFIDAQMNLREFISNNMELNERFPLEDRLEKNKPKILGIPWDIFSDKINIVFPIVDLNEKITKRIVLRQLASMFDPLGLASPSLLSAKLFFQSLWTKENKWDDKISDENAIKWKEITNSWIVDPIEINRRVTDIKSKKQLHAFSDASKCAYAACIYIKSEFEGKIHTQILYARNRLKPRKSEVTIPRMELLGVVIAKRALEFVEKQIGVEIKDKFLWCDSKPVLSWIKAGGKNEKFVENRINEIRKNNGIKFGYVNTSDNPADIATRGIMASELDKCRIWWEGPEWLKRPEINWPNELNFEIEEENEYEEDNQELVLNCLNKNNEIERLTNFNNWNSWNKLIKCIMFVTIAAGIWIEKSRKILKGKFLSEINLENRMSASNFKKVEIFILKIAQSSYKNEKNENLQTLIDENGLIRLNTRIGNCEAEEYFKHPILLPKGCFAVKLLLRKIHEELSHSGVDSTVANFLMKFWTPCARRIAKIVIKECKKCQRISSPKFALPDMPILPKERVRQSRPFEFVGVDYLGPSMCKIDGGKVKFWIALFTCLSTRGIHLDLITDLSALSFLDILRRFVAQRGAPVKIISDNGNQFITVAKIINANIAGKWKKEKANNEEKIFNNFLLEKEIEWKFIPALSPWQGGVYERLVKLVKDSFKRSLGSRILNIEELRTFIKEVEMSINCRPISYISVEKDGPSCLRPIDFIIPSVEIIQKFPEIEDDNFQLGKMSTAEQVQERWIATLKTLQRFWDAWKRDYLIMLRDKAKWTHHNQRNDLKRSPRIGEVVIVHQEGQPRNVWPLGKIMELDGTPARSAKIKIGDKTFIRPINKISPLEIEDENINENNLNNEDKNKNKLDLSKKEPKKSEIKNKNTHPMVTRSKVTLCLQFVQLIFLIGITFAEPPRYINCKGCFMKCRTFGVEANAVDYINKIELCCAGSCLLEINGISRLKFTIPKDKTALDYKCRATYWGKRYMYRDWISCPAVDPCIRISGLRERIINPQCESIESLLLIGIVAGFILTIILSIALFACKLLLIFGKLLKIIWNIIKMPMEVFFAQKKNRQKDISEKLLLNKRNNIKENKILKRNRRLNKLSFMALLAIFSIFLELINGEVEVVVIQAKSEDCQRKGGISTCKMNAVNTVTLLPNEQINSLSLKNNKGIIMGELELSMHGLQIQCNQKILRYLRSYEVKVQSIKRCPAAGTCKAGRCNHIRTKDYVEELSEWNDYPGNSFCIEGKSLWGYGCSLPGADCYFYRVYAIPKSDEIFKLVSCPTWDYSIEVDIGLVLNGSMTKKRFTLNPGMTFKWKDIKFTLLDVTPPMAPVLNSEFIIGERGIAISENSNSYLECYGNAGNFSKCELELNACKECWLEQDIEKIRCACSDFIIEKLIKDPRKSLPLEINRIRLRRKENMIISESNYLPISLMIRFEDWLISSNIDITYCKIEPEHLKGCYSCMGAIFKFNCSTEYGSAYAEIKCPGGNIFTAKCNEKGTDQKIALSFDHSEINEICNVYCSGGITNFTLKGQLEFILPEKAKVIVKEGSSKIFIENSENNWLTNPFASFQFLDWKNILFELISIQMIFMIILSFVVIIIALKLFLKYNPFFRGYKLAASAFIITLLAGGTHSSCVERLKNERDLINLEGTNIMLEACVAVQMKETKEKEIAFPNFRNETILNKKEERSPVQKIKESQIKQFQVIRTISQDFPSSLSTTASAPIKKTRQQNQSSIQQKIKELFDKTSMRHKNKKYYFHHTLGHTANNCPIKSNDISSSSSHCKNSIFYKLKHSSIIITRTCQYAASMCNSILHAATKNMER</sequence>
<dbReference type="Pfam" id="PF18701">
    <property type="entry name" value="DUF5641"/>
    <property type="match status" value="1"/>
</dbReference>
<dbReference type="InterPro" id="IPR041588">
    <property type="entry name" value="Integrase_H2C2"/>
</dbReference>
<dbReference type="SUPFAM" id="SSF53098">
    <property type="entry name" value="Ribonuclease H-like"/>
    <property type="match status" value="1"/>
</dbReference>
<organism evidence="4 5">
    <name type="scientific">Meloidogyne enterolobii</name>
    <name type="common">Root-knot nematode worm</name>
    <name type="synonym">Meloidogyne mayaguensis</name>
    <dbReference type="NCBI Taxonomy" id="390850"/>
    <lineage>
        <taxon>Eukaryota</taxon>
        <taxon>Metazoa</taxon>
        <taxon>Ecdysozoa</taxon>
        <taxon>Nematoda</taxon>
        <taxon>Chromadorea</taxon>
        <taxon>Rhabditida</taxon>
        <taxon>Tylenchina</taxon>
        <taxon>Tylenchomorpha</taxon>
        <taxon>Tylenchoidea</taxon>
        <taxon>Meloidogynidae</taxon>
        <taxon>Meloidogyninae</taxon>
        <taxon>Meloidogyne</taxon>
    </lineage>
</organism>
<dbReference type="InterPro" id="IPR005312">
    <property type="entry name" value="DUF1759"/>
</dbReference>
<dbReference type="Pfam" id="PF05380">
    <property type="entry name" value="Peptidase_A17"/>
    <property type="match status" value="1"/>
</dbReference>
<comment type="caution">
    <text evidence="4">The sequence shown here is derived from an EMBL/GenBank/DDBJ whole genome shotgun (WGS) entry which is preliminary data.</text>
</comment>
<dbReference type="InterPro" id="IPR043502">
    <property type="entry name" value="DNA/RNA_pol_sf"/>
</dbReference>
<protein>
    <recommendedName>
        <fullName evidence="3">Integrase catalytic domain-containing protein</fullName>
    </recommendedName>
</protein>
<dbReference type="GO" id="GO:0042575">
    <property type="term" value="C:DNA polymerase complex"/>
    <property type="evidence" value="ECO:0007669"/>
    <property type="project" value="UniProtKB-ARBA"/>
</dbReference>
<dbReference type="InterPro" id="IPR040676">
    <property type="entry name" value="DUF5641"/>
</dbReference>
<evidence type="ECO:0000256" key="1">
    <source>
        <dbReference type="SAM" id="MobiDB-lite"/>
    </source>
</evidence>
<dbReference type="Pfam" id="PF17921">
    <property type="entry name" value="Integrase_H2C2"/>
    <property type="match status" value="1"/>
</dbReference>
<dbReference type="Gene3D" id="3.10.10.10">
    <property type="entry name" value="HIV Type 1 Reverse Transcriptase, subunit A, domain 1"/>
    <property type="match status" value="1"/>
</dbReference>
<feature type="transmembrane region" description="Helical" evidence="2">
    <location>
        <begin position="1978"/>
        <end position="2004"/>
    </location>
</feature>
<feature type="compositionally biased region" description="Basic and acidic residues" evidence="1">
    <location>
        <begin position="1818"/>
        <end position="1840"/>
    </location>
</feature>
<evidence type="ECO:0000259" key="3">
    <source>
        <dbReference type="PROSITE" id="PS50994"/>
    </source>
</evidence>
<gene>
    <name evidence="4" type="ORF">MENT_LOCUS23209</name>
</gene>
<dbReference type="SUPFAM" id="SSF56672">
    <property type="entry name" value="DNA/RNA polymerases"/>
    <property type="match status" value="1"/>
</dbReference>
<reference evidence="4 5" key="1">
    <citation type="submission" date="2020-08" db="EMBL/GenBank/DDBJ databases">
        <authorList>
            <person name="Koutsovoulos G."/>
            <person name="Danchin GJ E."/>
        </authorList>
    </citation>
    <scope>NUCLEOTIDE SEQUENCE [LARGE SCALE GENOMIC DNA]</scope>
</reference>
<dbReference type="GO" id="GO:0015074">
    <property type="term" value="P:DNA integration"/>
    <property type="evidence" value="ECO:0007669"/>
    <property type="project" value="InterPro"/>
</dbReference>
<dbReference type="InterPro" id="IPR000477">
    <property type="entry name" value="RT_dom"/>
</dbReference>
<feature type="transmembrane region" description="Helical" evidence="2">
    <location>
        <begin position="2537"/>
        <end position="2561"/>
    </location>
</feature>
<evidence type="ECO:0000313" key="4">
    <source>
        <dbReference type="EMBL" id="CAD2171703.1"/>
    </source>
</evidence>
<evidence type="ECO:0000256" key="2">
    <source>
        <dbReference type="SAM" id="Phobius"/>
    </source>
</evidence>
<dbReference type="Pfam" id="PF00078">
    <property type="entry name" value="RVT_1"/>
    <property type="match status" value="1"/>
</dbReference>
<dbReference type="InterPro" id="IPR001584">
    <property type="entry name" value="Integrase_cat-core"/>
</dbReference>
<dbReference type="InterPro" id="IPR043128">
    <property type="entry name" value="Rev_trsase/Diguanyl_cyclase"/>
</dbReference>
<proteinExistence type="predicted"/>
<dbReference type="Gene3D" id="3.30.70.270">
    <property type="match status" value="1"/>
</dbReference>
<evidence type="ECO:0000313" key="5">
    <source>
        <dbReference type="Proteomes" id="UP000580250"/>
    </source>
</evidence>
<dbReference type="Gene3D" id="2.60.40.3770">
    <property type="match status" value="1"/>
</dbReference>
<name>A0A6V7V9Q1_MELEN</name>
<dbReference type="Gene3D" id="3.30.420.10">
    <property type="entry name" value="Ribonuclease H-like superfamily/Ribonuclease H"/>
    <property type="match status" value="1"/>
</dbReference>
<dbReference type="Proteomes" id="UP000580250">
    <property type="component" value="Unassembled WGS sequence"/>
</dbReference>
<dbReference type="InterPro" id="IPR009878">
    <property type="entry name" value="Phlebovirus_G2_fusion"/>
</dbReference>
<dbReference type="InterPro" id="IPR012337">
    <property type="entry name" value="RNaseH-like_sf"/>
</dbReference>
<dbReference type="Gene3D" id="1.10.340.70">
    <property type="match status" value="1"/>
</dbReference>
<feature type="transmembrane region" description="Helical" evidence="2">
    <location>
        <begin position="2059"/>
        <end position="2078"/>
    </location>
</feature>
<dbReference type="GO" id="GO:0003676">
    <property type="term" value="F:nucleic acid binding"/>
    <property type="evidence" value="ECO:0007669"/>
    <property type="project" value="InterPro"/>
</dbReference>
<dbReference type="Pfam" id="PF07245">
    <property type="entry name" value="Phlebovirus_G2"/>
    <property type="match status" value="1"/>
</dbReference>
<keyword evidence="2" id="KW-1133">Transmembrane helix</keyword>
<dbReference type="OrthoDB" id="250836at2759"/>
<feature type="domain" description="Integrase catalytic" evidence="3">
    <location>
        <begin position="1487"/>
        <end position="1676"/>
    </location>
</feature>